<evidence type="ECO:0000313" key="3">
    <source>
        <dbReference type="Proteomes" id="UP001550628"/>
    </source>
</evidence>
<dbReference type="EMBL" id="JBEYBF010000016">
    <property type="protein sequence ID" value="MEU1954599.1"/>
    <property type="molecule type" value="Genomic_DNA"/>
</dbReference>
<dbReference type="Proteomes" id="UP001550628">
    <property type="component" value="Unassembled WGS sequence"/>
</dbReference>
<dbReference type="CDD" id="cd04301">
    <property type="entry name" value="NAT_SF"/>
    <property type="match status" value="1"/>
</dbReference>
<accession>A0ABV2WUN2</accession>
<organism evidence="2 3">
    <name type="scientific">Nocardia rhamnosiphila</name>
    <dbReference type="NCBI Taxonomy" id="426716"/>
    <lineage>
        <taxon>Bacteria</taxon>
        <taxon>Bacillati</taxon>
        <taxon>Actinomycetota</taxon>
        <taxon>Actinomycetes</taxon>
        <taxon>Mycobacteriales</taxon>
        <taxon>Nocardiaceae</taxon>
        <taxon>Nocardia</taxon>
    </lineage>
</organism>
<feature type="domain" description="N-acetyltransferase" evidence="1">
    <location>
        <begin position="177"/>
        <end position="336"/>
    </location>
</feature>
<evidence type="ECO:0000313" key="2">
    <source>
        <dbReference type="EMBL" id="MEU1954599.1"/>
    </source>
</evidence>
<name>A0ABV2WUN2_9NOCA</name>
<comment type="caution">
    <text evidence="2">The sequence shown here is derived from an EMBL/GenBank/DDBJ whole genome shotgun (WGS) entry which is preliminary data.</text>
</comment>
<dbReference type="InterPro" id="IPR000182">
    <property type="entry name" value="GNAT_dom"/>
</dbReference>
<dbReference type="Pfam" id="PF24553">
    <property type="entry name" value="Rv0428c_C"/>
    <property type="match status" value="1"/>
</dbReference>
<dbReference type="Pfam" id="PF24551">
    <property type="entry name" value="SH3_Rv0428c"/>
    <property type="match status" value="1"/>
</dbReference>
<protein>
    <submittedName>
        <fullName evidence="2">GNAT family N-acetyltransferase</fullName>
    </submittedName>
</protein>
<proteinExistence type="predicted"/>
<dbReference type="PROSITE" id="PS51186">
    <property type="entry name" value="GNAT"/>
    <property type="match status" value="1"/>
</dbReference>
<sequence>MTTDPHDHDGDIPITEIPLGERVVVRYRLPEGSTPPLTDVIGEVVETNPLTILAADGHPVMIPAAGVVALKSLAPRPIRTSEIRALETAAAFGWPGTESAWIDGWLLRAGHGYTRRANSAVPIGDSNGPARITPDTLHRIGAWYAAQGLPLQLALPDRLATVPPGWNSWGETRVLGIDLENFVLPQGPSMVRIAPEPDIAWLEIHRYRGDEPSGHSATVPLPEVLSAVHDGQLGFASLGLPNPIAIARGALTSASDGRRWVGLTCVAVVAAHRRHGLAALVCGELLRWGRDRGATHAYVQVEAGNVDALELFGELGFVDHHSYRYAVPGSSGVAGP</sequence>
<dbReference type="RefSeq" id="WP_030524684.1">
    <property type="nucleotide sequence ID" value="NZ_JBEXYG010000023.1"/>
</dbReference>
<reference evidence="2 3" key="1">
    <citation type="submission" date="2024-06" db="EMBL/GenBank/DDBJ databases">
        <title>The Natural Products Discovery Center: Release of the First 8490 Sequenced Strains for Exploring Actinobacteria Biosynthetic Diversity.</title>
        <authorList>
            <person name="Kalkreuter E."/>
            <person name="Kautsar S.A."/>
            <person name="Yang D."/>
            <person name="Bader C.D."/>
            <person name="Teijaro C.N."/>
            <person name="Fluegel L."/>
            <person name="Davis C.M."/>
            <person name="Simpson J.R."/>
            <person name="Lauterbach L."/>
            <person name="Steele A.D."/>
            <person name="Gui C."/>
            <person name="Meng S."/>
            <person name="Li G."/>
            <person name="Viehrig K."/>
            <person name="Ye F."/>
            <person name="Su P."/>
            <person name="Kiefer A.F."/>
            <person name="Nichols A."/>
            <person name="Cepeda A.J."/>
            <person name="Yan W."/>
            <person name="Fan B."/>
            <person name="Jiang Y."/>
            <person name="Adhikari A."/>
            <person name="Zheng C.-J."/>
            <person name="Schuster L."/>
            <person name="Cowan T.M."/>
            <person name="Smanski M.J."/>
            <person name="Chevrette M.G."/>
            <person name="De Carvalho L.P.S."/>
            <person name="Shen B."/>
        </authorList>
    </citation>
    <scope>NUCLEOTIDE SEQUENCE [LARGE SCALE GENOMIC DNA]</scope>
    <source>
        <strain evidence="2 3">NPDC019708</strain>
    </source>
</reference>
<dbReference type="InterPro" id="IPR056934">
    <property type="entry name" value="SH3_Rv0428c"/>
</dbReference>
<dbReference type="GeneID" id="96246532"/>
<gene>
    <name evidence="2" type="ORF">ABZ510_22365</name>
</gene>
<dbReference type="Gene3D" id="3.40.630.30">
    <property type="match status" value="1"/>
</dbReference>
<dbReference type="InterPro" id="IPR056935">
    <property type="entry name" value="Rv0428c-like_C"/>
</dbReference>
<evidence type="ECO:0000259" key="1">
    <source>
        <dbReference type="PROSITE" id="PS51186"/>
    </source>
</evidence>
<keyword evidence="3" id="KW-1185">Reference proteome</keyword>
<dbReference type="SUPFAM" id="SSF55729">
    <property type="entry name" value="Acyl-CoA N-acyltransferases (Nat)"/>
    <property type="match status" value="1"/>
</dbReference>
<dbReference type="InterPro" id="IPR016181">
    <property type="entry name" value="Acyl_CoA_acyltransferase"/>
</dbReference>